<protein>
    <submittedName>
        <fullName evidence="1">Uncharacterized protein</fullName>
    </submittedName>
</protein>
<dbReference type="AlphaFoldDB" id="F6D401"/>
<dbReference type="KEGG" id="mew:MSWAN_2170"/>
<dbReference type="OrthoDB" id="70827at2157"/>
<name>F6D401_METPW</name>
<gene>
    <name evidence="1" type="ordered locus">MSWAN_2170</name>
</gene>
<dbReference type="GeneID" id="10669693"/>
<dbReference type="EMBL" id="CP002772">
    <property type="protein sequence ID" value="AEG19178.1"/>
    <property type="molecule type" value="Genomic_DNA"/>
</dbReference>
<dbReference type="HOGENOM" id="CLU_1100975_0_0_2"/>
<proteinExistence type="predicted"/>
<accession>F6D401</accession>
<keyword evidence="2" id="KW-1185">Reference proteome</keyword>
<organism evidence="1 2">
    <name type="scientific">Methanobacterium paludis (strain DSM 25820 / JCM 18151 / SWAN1)</name>
    <dbReference type="NCBI Taxonomy" id="868131"/>
    <lineage>
        <taxon>Archaea</taxon>
        <taxon>Methanobacteriati</taxon>
        <taxon>Methanobacteriota</taxon>
        <taxon>Methanomada group</taxon>
        <taxon>Methanobacteria</taxon>
        <taxon>Methanobacteriales</taxon>
        <taxon>Methanobacteriaceae</taxon>
        <taxon>Methanobacterium</taxon>
    </lineage>
</organism>
<sequence length="252" mass="29641">MNDNKTRFLILKYLKKIHDEDPSLGANRAMILQEYQIPDKELGKNMEYLKNAKLIDIEQHLGGNFIANIKDKGIDFLTQMEQNIHDQKMEKVDKGEEGVIPNLITETKYYVDSKLELIDPEILTRLNFIYEDLMAQNHEYGFARVAYDCKDVLLEFLNAVLAEDSEKSTEKLPKDDQTRIKLDYTLKKCVEDETRSLLLSERFNYIISYFNALTEFMQKGGKREMALTLEDAKSCLFYTYFFMRDILKLMNY</sequence>
<dbReference type="Proteomes" id="UP000009231">
    <property type="component" value="Chromosome"/>
</dbReference>
<evidence type="ECO:0000313" key="2">
    <source>
        <dbReference type="Proteomes" id="UP000009231"/>
    </source>
</evidence>
<evidence type="ECO:0000313" key="1">
    <source>
        <dbReference type="EMBL" id="AEG19178.1"/>
    </source>
</evidence>
<dbReference type="RefSeq" id="WP_013826677.1">
    <property type="nucleotide sequence ID" value="NC_015574.1"/>
</dbReference>
<reference evidence="1 2" key="1">
    <citation type="journal article" date="2014" name="Int. J. Syst. Evol. Microbiol.">
        <title>Methanobacterium paludis sp. nov. and a novel strain of Methanobacterium lacus isolated from northern peatlands.</title>
        <authorList>
            <person name="Cadillo-Quiroz H."/>
            <person name="Brauer S.L."/>
            <person name="Goodson N."/>
            <person name="Yavitt J.B."/>
            <person name="Zinder S.H."/>
        </authorList>
    </citation>
    <scope>NUCLEOTIDE SEQUENCE [LARGE SCALE GENOMIC DNA]</scope>
    <source>
        <strain evidence="2">DSM 25820 / JCM 18151 / SWAN1</strain>
    </source>
</reference>